<evidence type="ECO:0000256" key="5">
    <source>
        <dbReference type="ARBA" id="ARBA00023146"/>
    </source>
</evidence>
<dbReference type="SUPFAM" id="SSF55681">
    <property type="entry name" value="Class II aaRS and biotin synthetases"/>
    <property type="match status" value="1"/>
</dbReference>
<reference evidence="7 8" key="1">
    <citation type="submission" date="2016-12" db="EMBL/GenBank/DDBJ databases">
        <title>Genome sequencing of Methylocaldum marinum.</title>
        <authorList>
            <person name="Takeuchi M."/>
            <person name="Kamagata Y."/>
            <person name="Hiraoka S."/>
            <person name="Oshima K."/>
            <person name="Hattori M."/>
            <person name="Iwasaki W."/>
        </authorList>
    </citation>
    <scope>NUCLEOTIDE SEQUENCE [LARGE SCALE GENOMIC DNA]</scope>
    <source>
        <strain evidence="7 8">S8</strain>
    </source>
</reference>
<dbReference type="GO" id="GO:0006421">
    <property type="term" value="P:asparaginyl-tRNA aminoacylation"/>
    <property type="evidence" value="ECO:0007669"/>
    <property type="project" value="TreeGrafter"/>
</dbReference>
<dbReference type="InterPro" id="IPR045864">
    <property type="entry name" value="aa-tRNA-synth_II/BPL/LPL"/>
</dbReference>
<evidence type="ECO:0000256" key="2">
    <source>
        <dbReference type="ARBA" id="ARBA00022741"/>
    </source>
</evidence>
<name>A0A286P3K1_9GAMM</name>
<keyword evidence="5" id="KW-0030">Aminoacyl-tRNA synthetase</keyword>
<dbReference type="Proteomes" id="UP000266313">
    <property type="component" value="Chromosome"/>
</dbReference>
<evidence type="ECO:0000313" key="7">
    <source>
        <dbReference type="EMBL" id="BBA32223.1"/>
    </source>
</evidence>
<dbReference type="Pfam" id="PF00152">
    <property type="entry name" value="tRNA-synt_2"/>
    <property type="match status" value="1"/>
</dbReference>
<dbReference type="OrthoDB" id="9762036at2"/>
<evidence type="ECO:0000256" key="1">
    <source>
        <dbReference type="ARBA" id="ARBA00022598"/>
    </source>
</evidence>
<keyword evidence="3" id="KW-0067">ATP-binding</keyword>
<keyword evidence="8" id="KW-1185">Reference proteome</keyword>
<evidence type="ECO:0000256" key="3">
    <source>
        <dbReference type="ARBA" id="ARBA00022840"/>
    </source>
</evidence>
<feature type="domain" description="Aminoacyl-tRNA synthetase class II (D/K/N)" evidence="6">
    <location>
        <begin position="100"/>
        <end position="369"/>
    </location>
</feature>
<keyword evidence="2" id="KW-0547">Nucleotide-binding</keyword>
<protein>
    <recommendedName>
        <fullName evidence="6">Aminoacyl-tRNA synthetase class II (D/K/N) domain-containing protein</fullName>
    </recommendedName>
</protein>
<dbReference type="GO" id="GO:0004816">
    <property type="term" value="F:asparagine-tRNA ligase activity"/>
    <property type="evidence" value="ECO:0007669"/>
    <property type="project" value="TreeGrafter"/>
</dbReference>
<gene>
    <name evidence="7" type="ORF">sS8_0255</name>
</gene>
<evidence type="ECO:0000313" key="8">
    <source>
        <dbReference type="Proteomes" id="UP000266313"/>
    </source>
</evidence>
<dbReference type="RefSeq" id="WP_119628054.1">
    <property type="nucleotide sequence ID" value="NZ_AP017928.1"/>
</dbReference>
<dbReference type="KEGG" id="mmai:sS8_0255"/>
<dbReference type="GO" id="GO:0005524">
    <property type="term" value="F:ATP binding"/>
    <property type="evidence" value="ECO:0007669"/>
    <property type="project" value="UniProtKB-KW"/>
</dbReference>
<accession>A0A286P3K1</accession>
<sequence length="381" mass="43239">MSTDSLGSNIAMADISSGFIKGWLESIEFDQEDTYITLRRDGHCHRILCQADRSSISEVTPQSIVELTISADGDKLVANHISVIHRAEPLPIDLDAHDVLDLNFRHLTIRTRRIQAAAKFRHLVQKYAREYLDGIGCINVQTPIITEASCVCSGSVFTFPYYGKRIGTLIQSPWMYADVLTTSLERIYALNPSFRRENDATNIHLVEIWQLQVDIAWATNADILRIEEDLIRYIANNLLEHHASLYAEAGLSPKHLANLYKPFERVTYEETISMLNKKGESITYGDDYSKLQSEVLASAFDRPFFIVNYPQSLKNFWFTVYADRPDLTPSNDLFAHTGHGELIGGGTRVSDADQLRRNLEYFGHDEEEFNRLLIFSAPEAA</sequence>
<evidence type="ECO:0000259" key="6">
    <source>
        <dbReference type="Pfam" id="PF00152"/>
    </source>
</evidence>
<evidence type="ECO:0000256" key="4">
    <source>
        <dbReference type="ARBA" id="ARBA00022917"/>
    </source>
</evidence>
<dbReference type="AlphaFoldDB" id="A0A286P3K1"/>
<dbReference type="EMBL" id="AP017928">
    <property type="protein sequence ID" value="BBA32223.1"/>
    <property type="molecule type" value="Genomic_DNA"/>
</dbReference>
<dbReference type="PANTHER" id="PTHR22594">
    <property type="entry name" value="ASPARTYL/LYSYL-TRNA SYNTHETASE"/>
    <property type="match status" value="1"/>
</dbReference>
<dbReference type="PANTHER" id="PTHR22594:SF34">
    <property type="entry name" value="ASPARAGINE--TRNA LIGASE, MITOCHONDRIAL-RELATED"/>
    <property type="match status" value="1"/>
</dbReference>
<dbReference type="Gene3D" id="3.30.930.10">
    <property type="entry name" value="Bira Bifunctional Protein, Domain 2"/>
    <property type="match status" value="1"/>
</dbReference>
<keyword evidence="1" id="KW-0436">Ligase</keyword>
<dbReference type="InterPro" id="IPR004364">
    <property type="entry name" value="Aa-tRNA-synt_II"/>
</dbReference>
<organism evidence="7 8">
    <name type="scientific">Methylocaldum marinum</name>
    <dbReference type="NCBI Taxonomy" id="1432792"/>
    <lineage>
        <taxon>Bacteria</taxon>
        <taxon>Pseudomonadati</taxon>
        <taxon>Pseudomonadota</taxon>
        <taxon>Gammaproteobacteria</taxon>
        <taxon>Methylococcales</taxon>
        <taxon>Methylococcaceae</taxon>
        <taxon>Methylocaldum</taxon>
    </lineage>
</organism>
<keyword evidence="4" id="KW-0648">Protein biosynthesis</keyword>
<proteinExistence type="predicted"/>